<name>A0A239KZ04_9RHOB</name>
<evidence type="ECO:0000313" key="1">
    <source>
        <dbReference type="EMBL" id="SNT23275.1"/>
    </source>
</evidence>
<proteinExistence type="predicted"/>
<evidence type="ECO:0008006" key="3">
    <source>
        <dbReference type="Google" id="ProtNLM"/>
    </source>
</evidence>
<accession>A0A239KZ04</accession>
<protein>
    <recommendedName>
        <fullName evidence="3">DUF3618 domain-containing protein</fullName>
    </recommendedName>
</protein>
<sequence length="259" mass="27855">MPDGSMTDIEQRVARDRAALADTLDQLSDTLAPERLRAEARQTLDRYRRDIGGQLWDATRENPAAFAMLGAGLALLLGNASRRSDAAAAEDPAQAVPPAEAMAGFDARVAAADREMRAEMTGRSDEVPRAERMRAALGSGLDRLPPAARQRVIDARVAAIRAQEAVERRARRITRKSEALIEQQPVVAGAAAFGVGVLLAAFLPGTRQEDALLGRHRDEAMRAAHAALSRELEALQAVGRDVRGQVRDVPHRGPVAIPS</sequence>
<dbReference type="AlphaFoldDB" id="A0A239KZ04"/>
<dbReference type="Proteomes" id="UP000198426">
    <property type="component" value="Unassembled WGS sequence"/>
</dbReference>
<evidence type="ECO:0000313" key="2">
    <source>
        <dbReference type="Proteomes" id="UP000198426"/>
    </source>
</evidence>
<dbReference type="RefSeq" id="WP_141134931.1">
    <property type="nucleotide sequence ID" value="NZ_FZOY01000008.1"/>
</dbReference>
<gene>
    <name evidence="1" type="ORF">SAMN05421757_108134</name>
</gene>
<reference evidence="1 2" key="1">
    <citation type="submission" date="2017-06" db="EMBL/GenBank/DDBJ databases">
        <authorList>
            <person name="Kim H.J."/>
            <person name="Triplett B.A."/>
        </authorList>
    </citation>
    <scope>NUCLEOTIDE SEQUENCE [LARGE SCALE GENOMIC DNA]</scope>
    <source>
        <strain evidence="1 2">DSM 29339</strain>
    </source>
</reference>
<dbReference type="EMBL" id="FZOY01000008">
    <property type="protein sequence ID" value="SNT23275.1"/>
    <property type="molecule type" value="Genomic_DNA"/>
</dbReference>
<dbReference type="OrthoDB" id="7667777at2"/>
<organism evidence="1 2">
    <name type="scientific">Tropicimonas sediminicola</name>
    <dbReference type="NCBI Taxonomy" id="1031541"/>
    <lineage>
        <taxon>Bacteria</taxon>
        <taxon>Pseudomonadati</taxon>
        <taxon>Pseudomonadota</taxon>
        <taxon>Alphaproteobacteria</taxon>
        <taxon>Rhodobacterales</taxon>
        <taxon>Roseobacteraceae</taxon>
        <taxon>Tropicimonas</taxon>
    </lineage>
</organism>
<keyword evidence="2" id="KW-1185">Reference proteome</keyword>